<keyword evidence="5" id="KW-1185">Reference proteome</keyword>
<feature type="region of interest" description="Disordered" evidence="2">
    <location>
        <begin position="750"/>
        <end position="769"/>
    </location>
</feature>
<dbReference type="SMART" id="SM00630">
    <property type="entry name" value="Sema"/>
    <property type="match status" value="1"/>
</dbReference>
<evidence type="ECO:0000259" key="4">
    <source>
        <dbReference type="PROSITE" id="PS51004"/>
    </source>
</evidence>
<keyword evidence="3" id="KW-0812">Transmembrane</keyword>
<dbReference type="GO" id="GO:0005886">
    <property type="term" value="C:plasma membrane"/>
    <property type="evidence" value="ECO:0007669"/>
    <property type="project" value="TreeGrafter"/>
</dbReference>
<dbReference type="GO" id="GO:0071526">
    <property type="term" value="P:semaphorin-plexin signaling pathway"/>
    <property type="evidence" value="ECO:0007669"/>
    <property type="project" value="TreeGrafter"/>
</dbReference>
<sequence>MRKEVFIYIKNIIILILVSLLSGSICTSRIETGKEDNNVIFNDISTDKSLIIDLNNIELYLDHLKILSTDHNSYVVVGGRDKAYNISIPTGDVLTSYTWISSKKDQEECIAKGRSEEECHNYIRVLSPEVSSNRTLICGTNSFKPKCRVIEGNMREEAGNIFQFSGIGIVPYDPFFESTFIRDGDELYTSSVTDFDSMDPLIYRRNVTVSNQSDLGIRTVKDDERFLNSPHFVGSFMYGEYIYYWLREEATECDNCDPIIYSRVVRMCRSDRGGPRRYANEWTSFVKARLNCSISGRYPFYFDQIESISFVKESKTIYATFTSSLAGIAQSAVCGYDLTMIDKIFSTSPFMGQLLQGNLWRYKKELNINYKPGSCINNSKNLSDNEVAYAKRNTLVKEVIPNKFKTAQVTTMGHGEDRYMAVAVEHGKEDILYVGTDNGVIKKMIVKNNNEENIIENIMEIKVSTKPIKDLLIVKDYLVILEDGIVQKINLDFCLTLSLSCSKCLDRNHNSGCLWNLKENNCFDKSSLKTNQSSIFSEKASCPDFLLTTTEESLTNFIPSTLLDVPKDRTMGSIKEEKEYIKRSGFFSNEYAFIIIIIFISLLVIIGFLLVIIILRKRDPSDGDKSEKSLSIATSSLSNDSSRNSDYMKRSTSTGVHDIIDAYDTNPYGKVVNIRPIMTATPFIPPRLIDSSIPDSMTPRLSANNDEIALQIDGHSTLLRTSRSQHYPIIGDNHSQYNQPYVTNLNNLPSSTDNSYHSSTLKSDKYYNI</sequence>
<protein>
    <submittedName>
        <fullName evidence="6">Sema domain-containing protein</fullName>
    </submittedName>
</protein>
<evidence type="ECO:0000256" key="2">
    <source>
        <dbReference type="SAM" id="MobiDB-lite"/>
    </source>
</evidence>
<dbReference type="InterPro" id="IPR036352">
    <property type="entry name" value="Semap_dom_sf"/>
</dbReference>
<keyword evidence="3" id="KW-0472">Membrane</keyword>
<accession>A0A0K0F5F7</accession>
<dbReference type="STRING" id="75913.A0A0K0F5F7"/>
<dbReference type="PANTHER" id="PTHR11036:SF127">
    <property type="entry name" value="SEMAPHORIN-1A"/>
    <property type="match status" value="1"/>
</dbReference>
<feature type="compositionally biased region" description="Low complexity" evidence="2">
    <location>
        <begin position="635"/>
        <end position="645"/>
    </location>
</feature>
<dbReference type="InterPro" id="IPR027231">
    <property type="entry name" value="Semaphorin"/>
</dbReference>
<dbReference type="PROSITE" id="PS51004">
    <property type="entry name" value="SEMA"/>
    <property type="match status" value="1"/>
</dbReference>
<comment type="caution">
    <text evidence="1">Lacks conserved residue(s) required for the propagation of feature annotation.</text>
</comment>
<dbReference type="Gene3D" id="2.130.10.10">
    <property type="entry name" value="YVTN repeat-like/Quinoprotein amine dehydrogenase"/>
    <property type="match status" value="1"/>
</dbReference>
<name>A0A0K0F5F7_STRVS</name>
<feature type="compositionally biased region" description="Polar residues" evidence="2">
    <location>
        <begin position="750"/>
        <end position="761"/>
    </location>
</feature>
<dbReference type="SUPFAM" id="SSF101912">
    <property type="entry name" value="Sema domain"/>
    <property type="match status" value="1"/>
</dbReference>
<organism evidence="5 6">
    <name type="scientific">Strongyloides venezuelensis</name>
    <name type="common">Threadworm</name>
    <dbReference type="NCBI Taxonomy" id="75913"/>
    <lineage>
        <taxon>Eukaryota</taxon>
        <taxon>Metazoa</taxon>
        <taxon>Ecdysozoa</taxon>
        <taxon>Nematoda</taxon>
        <taxon>Chromadorea</taxon>
        <taxon>Rhabditida</taxon>
        <taxon>Tylenchina</taxon>
        <taxon>Panagrolaimomorpha</taxon>
        <taxon>Strongyloidoidea</taxon>
        <taxon>Strongyloididae</taxon>
        <taxon>Strongyloides</taxon>
    </lineage>
</organism>
<dbReference type="GO" id="GO:0030215">
    <property type="term" value="F:semaphorin receptor binding"/>
    <property type="evidence" value="ECO:0007669"/>
    <property type="project" value="InterPro"/>
</dbReference>
<dbReference type="InterPro" id="IPR015943">
    <property type="entry name" value="WD40/YVTN_repeat-like_dom_sf"/>
</dbReference>
<dbReference type="Proteomes" id="UP000035680">
    <property type="component" value="Unassembled WGS sequence"/>
</dbReference>
<feature type="region of interest" description="Disordered" evidence="2">
    <location>
        <begin position="620"/>
        <end position="650"/>
    </location>
</feature>
<dbReference type="WBParaSite" id="SVE_0404800.1">
    <property type="protein sequence ID" value="SVE_0404800.1"/>
    <property type="gene ID" value="SVE_0404800"/>
</dbReference>
<dbReference type="Pfam" id="PF01403">
    <property type="entry name" value="Sema"/>
    <property type="match status" value="1"/>
</dbReference>
<reference evidence="6" key="2">
    <citation type="submission" date="2015-08" db="UniProtKB">
        <authorList>
            <consortium name="WormBaseParasite"/>
        </authorList>
    </citation>
    <scope>IDENTIFICATION</scope>
</reference>
<dbReference type="PANTHER" id="PTHR11036">
    <property type="entry name" value="SEMAPHORIN"/>
    <property type="match status" value="1"/>
</dbReference>
<dbReference type="GO" id="GO:0007411">
    <property type="term" value="P:axon guidance"/>
    <property type="evidence" value="ECO:0007669"/>
    <property type="project" value="TreeGrafter"/>
</dbReference>
<dbReference type="AlphaFoldDB" id="A0A0K0F5F7"/>
<feature type="domain" description="Sema" evidence="4">
    <location>
        <begin position="36"/>
        <end position="491"/>
    </location>
</feature>
<evidence type="ECO:0000256" key="1">
    <source>
        <dbReference type="PROSITE-ProRule" id="PRU00352"/>
    </source>
</evidence>
<keyword evidence="3" id="KW-1133">Transmembrane helix</keyword>
<evidence type="ECO:0000313" key="5">
    <source>
        <dbReference type="Proteomes" id="UP000035680"/>
    </source>
</evidence>
<dbReference type="GO" id="GO:0045499">
    <property type="term" value="F:chemorepellent activity"/>
    <property type="evidence" value="ECO:0007669"/>
    <property type="project" value="TreeGrafter"/>
</dbReference>
<dbReference type="InterPro" id="IPR001627">
    <property type="entry name" value="Semap_dom"/>
</dbReference>
<reference evidence="5" key="1">
    <citation type="submission" date="2014-07" db="EMBL/GenBank/DDBJ databases">
        <authorList>
            <person name="Martin A.A"/>
            <person name="De Silva N."/>
        </authorList>
    </citation>
    <scope>NUCLEOTIDE SEQUENCE</scope>
</reference>
<evidence type="ECO:0000313" key="6">
    <source>
        <dbReference type="WBParaSite" id="SVE_0404800.1"/>
    </source>
</evidence>
<evidence type="ECO:0000256" key="3">
    <source>
        <dbReference type="SAM" id="Phobius"/>
    </source>
</evidence>
<proteinExistence type="predicted"/>
<feature type="transmembrane region" description="Helical" evidence="3">
    <location>
        <begin position="591"/>
        <end position="615"/>
    </location>
</feature>
<dbReference type="GO" id="GO:0030335">
    <property type="term" value="P:positive regulation of cell migration"/>
    <property type="evidence" value="ECO:0007669"/>
    <property type="project" value="TreeGrafter"/>
</dbReference>